<comment type="similarity">
    <text evidence="2 4">Belongs to the TGF-beta family.</text>
</comment>
<dbReference type="Pfam" id="PF00019">
    <property type="entry name" value="TGF_beta"/>
    <property type="match status" value="1"/>
</dbReference>
<evidence type="ECO:0000256" key="1">
    <source>
        <dbReference type="ARBA" id="ARBA00004613"/>
    </source>
</evidence>
<keyword evidence="3" id="KW-0964">Secreted</keyword>
<evidence type="ECO:0000256" key="3">
    <source>
        <dbReference type="ARBA" id="ARBA00022525"/>
    </source>
</evidence>
<dbReference type="GO" id="GO:0008083">
    <property type="term" value="F:growth factor activity"/>
    <property type="evidence" value="ECO:0007669"/>
    <property type="project" value="UniProtKB-KW"/>
</dbReference>
<dbReference type="Proteomes" id="UP001195483">
    <property type="component" value="Unassembled WGS sequence"/>
</dbReference>
<evidence type="ECO:0000259" key="5">
    <source>
        <dbReference type="PROSITE" id="PS51362"/>
    </source>
</evidence>
<dbReference type="CDD" id="cd13756">
    <property type="entry name" value="TGF_beta_BMPs_GDFs"/>
    <property type="match status" value="1"/>
</dbReference>
<comment type="subcellular location">
    <subcellularLocation>
        <location evidence="1">Secreted</location>
    </subcellularLocation>
</comment>
<comment type="caution">
    <text evidence="6">The sequence shown here is derived from an EMBL/GenBank/DDBJ whole genome shotgun (WGS) entry which is preliminary data.</text>
</comment>
<evidence type="ECO:0000313" key="7">
    <source>
        <dbReference type="Proteomes" id="UP001195483"/>
    </source>
</evidence>
<dbReference type="SMART" id="SM00204">
    <property type="entry name" value="TGFB"/>
    <property type="match status" value="1"/>
</dbReference>
<sequence length="138" mass="16095">MAESSNLQEDHTLSELMQWRSQSDNHGRRSTRQVTVDNKCRRVNWTVNFNSTYLRFIHSPKEANVFYCLGECPFPLNWTESTNHSLLQSYSHQHKQTDVKQPCCVPTRLSCLDVEYYLGRNKTSMCIEDLVVEECGCL</sequence>
<reference evidence="6" key="1">
    <citation type="journal article" date="2021" name="Genome Biol. Evol.">
        <title>A High-Quality Reference Genome for a Parasitic Bivalve with Doubly Uniparental Inheritance (Bivalvia: Unionida).</title>
        <authorList>
            <person name="Smith C.H."/>
        </authorList>
    </citation>
    <scope>NUCLEOTIDE SEQUENCE</scope>
    <source>
        <strain evidence="6">CHS0354</strain>
    </source>
</reference>
<evidence type="ECO:0000313" key="6">
    <source>
        <dbReference type="EMBL" id="KAK3608996.1"/>
    </source>
</evidence>
<reference evidence="6" key="2">
    <citation type="journal article" date="2021" name="Genome Biol. Evol.">
        <title>Developing a high-quality reference genome for a parasitic bivalve with doubly uniparental inheritance (Bivalvia: Unionida).</title>
        <authorList>
            <person name="Smith C.H."/>
        </authorList>
    </citation>
    <scope>NUCLEOTIDE SEQUENCE</scope>
    <source>
        <strain evidence="6">CHS0354</strain>
        <tissue evidence="6">Mantle</tissue>
    </source>
</reference>
<evidence type="ECO:0000256" key="4">
    <source>
        <dbReference type="RuleBase" id="RU000354"/>
    </source>
</evidence>
<organism evidence="6 7">
    <name type="scientific">Potamilus streckersoni</name>
    <dbReference type="NCBI Taxonomy" id="2493646"/>
    <lineage>
        <taxon>Eukaryota</taxon>
        <taxon>Metazoa</taxon>
        <taxon>Spiralia</taxon>
        <taxon>Lophotrochozoa</taxon>
        <taxon>Mollusca</taxon>
        <taxon>Bivalvia</taxon>
        <taxon>Autobranchia</taxon>
        <taxon>Heteroconchia</taxon>
        <taxon>Palaeoheterodonta</taxon>
        <taxon>Unionida</taxon>
        <taxon>Unionoidea</taxon>
        <taxon>Unionidae</taxon>
        <taxon>Ambleminae</taxon>
        <taxon>Lampsilini</taxon>
        <taxon>Potamilus</taxon>
    </lineage>
</organism>
<accession>A0AAE0TEY4</accession>
<dbReference type="AlphaFoldDB" id="A0AAE0TEY4"/>
<gene>
    <name evidence="6" type="ORF">CHS0354_003895</name>
</gene>
<proteinExistence type="inferred from homology"/>
<dbReference type="PROSITE" id="PS51362">
    <property type="entry name" value="TGF_BETA_2"/>
    <property type="match status" value="1"/>
</dbReference>
<dbReference type="GO" id="GO:0005125">
    <property type="term" value="F:cytokine activity"/>
    <property type="evidence" value="ECO:0007669"/>
    <property type="project" value="TreeGrafter"/>
</dbReference>
<protein>
    <recommendedName>
        <fullName evidence="5">TGF-beta family profile domain-containing protein</fullName>
    </recommendedName>
</protein>
<keyword evidence="4" id="KW-0339">Growth factor</keyword>
<evidence type="ECO:0000256" key="2">
    <source>
        <dbReference type="ARBA" id="ARBA00006656"/>
    </source>
</evidence>
<dbReference type="EMBL" id="JAEAOA010000302">
    <property type="protein sequence ID" value="KAK3608996.1"/>
    <property type="molecule type" value="Genomic_DNA"/>
</dbReference>
<name>A0AAE0TEY4_9BIVA</name>
<dbReference type="InterPro" id="IPR029034">
    <property type="entry name" value="Cystine-knot_cytokine"/>
</dbReference>
<dbReference type="GO" id="GO:0005615">
    <property type="term" value="C:extracellular space"/>
    <property type="evidence" value="ECO:0007669"/>
    <property type="project" value="TreeGrafter"/>
</dbReference>
<dbReference type="PANTHER" id="PTHR11848">
    <property type="entry name" value="TGF-BETA FAMILY"/>
    <property type="match status" value="1"/>
</dbReference>
<dbReference type="SUPFAM" id="SSF57501">
    <property type="entry name" value="Cystine-knot cytokines"/>
    <property type="match status" value="1"/>
</dbReference>
<dbReference type="PANTHER" id="PTHR11848:SF302">
    <property type="entry name" value="TGF-BETA FAMILY PROFILE DOMAIN-CONTAINING PROTEIN"/>
    <property type="match status" value="1"/>
</dbReference>
<dbReference type="Gene3D" id="2.10.90.10">
    <property type="entry name" value="Cystine-knot cytokines"/>
    <property type="match status" value="1"/>
</dbReference>
<keyword evidence="7" id="KW-1185">Reference proteome</keyword>
<feature type="domain" description="TGF-beta family profile" evidence="5">
    <location>
        <begin position="26"/>
        <end position="138"/>
    </location>
</feature>
<dbReference type="InterPro" id="IPR001839">
    <property type="entry name" value="TGF-b_C"/>
</dbReference>
<reference evidence="6" key="3">
    <citation type="submission" date="2023-05" db="EMBL/GenBank/DDBJ databases">
        <authorList>
            <person name="Smith C.H."/>
        </authorList>
    </citation>
    <scope>NUCLEOTIDE SEQUENCE</scope>
    <source>
        <strain evidence="6">CHS0354</strain>
        <tissue evidence="6">Mantle</tissue>
    </source>
</reference>
<dbReference type="InterPro" id="IPR015615">
    <property type="entry name" value="TGF-beta-rel"/>
</dbReference>